<feature type="active site" evidence="4">
    <location>
        <position position="36"/>
    </location>
</feature>
<feature type="domain" description="Acylphosphatase-like" evidence="7">
    <location>
        <begin position="3"/>
        <end position="91"/>
    </location>
</feature>
<evidence type="ECO:0000256" key="4">
    <source>
        <dbReference type="PROSITE-ProRule" id="PRU00520"/>
    </source>
</evidence>
<dbReference type="InterPro" id="IPR020456">
    <property type="entry name" value="Acylphosphatase"/>
</dbReference>
<reference evidence="9" key="1">
    <citation type="journal article" date="2019" name="Int. J. Syst. Evol. Microbiol.">
        <title>The Global Catalogue of Microorganisms (GCM) 10K type strain sequencing project: providing services to taxonomists for standard genome sequencing and annotation.</title>
        <authorList>
            <consortium name="The Broad Institute Genomics Platform"/>
            <consortium name="The Broad Institute Genome Sequencing Center for Infectious Disease"/>
            <person name="Wu L."/>
            <person name="Ma J."/>
        </authorList>
    </citation>
    <scope>NUCLEOTIDE SEQUENCE [LARGE SCALE GENOMIC DNA]</scope>
    <source>
        <strain evidence="9">CCUG 62982</strain>
    </source>
</reference>
<feature type="active site" evidence="4">
    <location>
        <position position="18"/>
    </location>
</feature>
<dbReference type="RefSeq" id="WP_264944711.1">
    <property type="nucleotide sequence ID" value="NZ_JAPDRA010000005.1"/>
</dbReference>
<dbReference type="InterPro" id="IPR001792">
    <property type="entry name" value="Acylphosphatase-like_dom"/>
</dbReference>
<evidence type="ECO:0000256" key="1">
    <source>
        <dbReference type="ARBA" id="ARBA00005614"/>
    </source>
</evidence>
<evidence type="ECO:0000313" key="8">
    <source>
        <dbReference type="EMBL" id="MFD0946980.1"/>
    </source>
</evidence>
<gene>
    <name evidence="8" type="ORF">ACFQ1E_11575</name>
</gene>
<dbReference type="InterPro" id="IPR017968">
    <property type="entry name" value="Acylphosphatase_CS"/>
</dbReference>
<comment type="similarity">
    <text evidence="1 5">Belongs to the acylphosphatase family.</text>
</comment>
<dbReference type="Gene3D" id="3.30.70.100">
    <property type="match status" value="1"/>
</dbReference>
<evidence type="ECO:0000259" key="7">
    <source>
        <dbReference type="PROSITE" id="PS51160"/>
    </source>
</evidence>
<dbReference type="EMBL" id="JBHTJG010000005">
    <property type="protein sequence ID" value="MFD0946980.1"/>
    <property type="molecule type" value="Genomic_DNA"/>
</dbReference>
<dbReference type="InterPro" id="IPR036046">
    <property type="entry name" value="Acylphosphatase-like_dom_sf"/>
</dbReference>
<keyword evidence="9" id="KW-1185">Reference proteome</keyword>
<dbReference type="PANTHER" id="PTHR47268">
    <property type="entry name" value="ACYLPHOSPHATASE"/>
    <property type="match status" value="1"/>
</dbReference>
<evidence type="ECO:0000256" key="3">
    <source>
        <dbReference type="ARBA" id="ARBA00047645"/>
    </source>
</evidence>
<feature type="region of interest" description="Disordered" evidence="6">
    <location>
        <begin position="72"/>
        <end position="91"/>
    </location>
</feature>
<dbReference type="Proteomes" id="UP001596977">
    <property type="component" value="Unassembled WGS sequence"/>
</dbReference>
<proteinExistence type="inferred from homology"/>
<protein>
    <recommendedName>
        <fullName evidence="2 4">acylphosphatase</fullName>
        <ecNumber evidence="2 4">3.6.1.7</ecNumber>
    </recommendedName>
</protein>
<name>A0ABW3H962_9SPHN</name>
<accession>A0ABW3H962</accession>
<dbReference type="PANTHER" id="PTHR47268:SF4">
    <property type="entry name" value="ACYLPHOSPHATASE"/>
    <property type="match status" value="1"/>
</dbReference>
<evidence type="ECO:0000256" key="2">
    <source>
        <dbReference type="ARBA" id="ARBA00012150"/>
    </source>
</evidence>
<dbReference type="SUPFAM" id="SSF54975">
    <property type="entry name" value="Acylphosphatase/BLUF domain-like"/>
    <property type="match status" value="1"/>
</dbReference>
<comment type="catalytic activity">
    <reaction evidence="3 4">
        <text>an acyl phosphate + H2O = a carboxylate + phosphate + H(+)</text>
        <dbReference type="Rhea" id="RHEA:14965"/>
        <dbReference type="ChEBI" id="CHEBI:15377"/>
        <dbReference type="ChEBI" id="CHEBI:15378"/>
        <dbReference type="ChEBI" id="CHEBI:29067"/>
        <dbReference type="ChEBI" id="CHEBI:43474"/>
        <dbReference type="ChEBI" id="CHEBI:59918"/>
        <dbReference type="EC" id="3.6.1.7"/>
    </reaction>
</comment>
<evidence type="ECO:0000256" key="6">
    <source>
        <dbReference type="SAM" id="MobiDB-lite"/>
    </source>
</evidence>
<sequence>MTTQRIYVSGRVHQVGYRDWTVRTARGLGLTGWVRNLRDGRVEMLASGEEGAIGALVAACREGPPLAQVTDVEAFPDTGDPGRGFTKRFTA</sequence>
<dbReference type="Pfam" id="PF00708">
    <property type="entry name" value="Acylphosphatase"/>
    <property type="match status" value="1"/>
</dbReference>
<evidence type="ECO:0000256" key="5">
    <source>
        <dbReference type="RuleBase" id="RU004168"/>
    </source>
</evidence>
<organism evidence="8 9">
    <name type="scientific">Sphingomonas canadensis</name>
    <dbReference type="NCBI Taxonomy" id="1219257"/>
    <lineage>
        <taxon>Bacteria</taxon>
        <taxon>Pseudomonadati</taxon>
        <taxon>Pseudomonadota</taxon>
        <taxon>Alphaproteobacteria</taxon>
        <taxon>Sphingomonadales</taxon>
        <taxon>Sphingomonadaceae</taxon>
        <taxon>Sphingomonas</taxon>
    </lineage>
</organism>
<dbReference type="PROSITE" id="PS51160">
    <property type="entry name" value="ACYLPHOSPHATASE_3"/>
    <property type="match status" value="1"/>
</dbReference>
<keyword evidence="4" id="KW-0378">Hydrolase</keyword>
<evidence type="ECO:0000313" key="9">
    <source>
        <dbReference type="Proteomes" id="UP001596977"/>
    </source>
</evidence>
<comment type="caution">
    <text evidence="8">The sequence shown here is derived from an EMBL/GenBank/DDBJ whole genome shotgun (WGS) entry which is preliminary data.</text>
</comment>
<dbReference type="PROSITE" id="PS00151">
    <property type="entry name" value="ACYLPHOSPHATASE_2"/>
    <property type="match status" value="1"/>
</dbReference>
<dbReference type="EC" id="3.6.1.7" evidence="2 4"/>